<dbReference type="PANTHER" id="PTHR45655">
    <property type="entry name" value="GUANYLATE CYCLASE SOLUBLE SUBUNIT BETA-2"/>
    <property type="match status" value="1"/>
</dbReference>
<dbReference type="Pfam" id="PF00211">
    <property type="entry name" value="Guanylate_cyc"/>
    <property type="match status" value="1"/>
</dbReference>
<dbReference type="GO" id="GO:0008074">
    <property type="term" value="C:guanylate cyclase complex, soluble"/>
    <property type="evidence" value="ECO:0007669"/>
    <property type="project" value="TreeGrafter"/>
</dbReference>
<evidence type="ECO:0000313" key="11">
    <source>
        <dbReference type="Proteomes" id="UP000653454"/>
    </source>
</evidence>
<protein>
    <recommendedName>
        <fullName evidence="2">guanylate cyclase</fullName>
        <ecNumber evidence="2">4.6.1.2</ecNumber>
    </recommendedName>
</protein>
<comment type="caution">
    <text evidence="10">The sequence shown here is derived from an EMBL/GenBank/DDBJ whole genome shotgun (WGS) entry which is preliminary data.</text>
</comment>
<keyword evidence="7" id="KW-0141">cGMP biosynthesis</keyword>
<evidence type="ECO:0000256" key="7">
    <source>
        <dbReference type="ARBA" id="ARBA00023293"/>
    </source>
</evidence>
<dbReference type="AlphaFoldDB" id="A0A8S4G6Q3"/>
<evidence type="ECO:0000259" key="9">
    <source>
        <dbReference type="PROSITE" id="PS50125"/>
    </source>
</evidence>
<sequence length="874" mass="97934">MYGWLLESVQHFVVQECGEEIWETILREAGARNTVFSATQQYPDTLMLRLASALARLVTKDPNSPTASNTPSPLPKKRSLKSRPSWRSASVHTDTRSQVFKCPFSAANALTAATKREIDAYNSSEEIRAKTLSVDKINEEQEVDTTVESGKELVLYNRRSLALKMEDVTSPKMETTPGRAIEVTTDVKSPESAVSNETDDKSKDSDASSSGASKAVTSPRKSSCTTVEIYKRRNSGVPMRNRLNSITVAADKLKAMKEKFGTPEKVMHFFGRCFVKFFSNYGYDTMIRATGRYFTTFLQSVDSIHQRMRFTFPRMRSPSMQLTRAHVHGAELLYSSGRTGFTHYLMDDRGTRFTFSRMRSPSMQLTRAHVHGAELLYSSGRTGFTHYLMACSSRAHVHGAELLYSSGRTGFTHYLMGQLYEIAEDIFSLKLKVSVVKESMEGSYYVAVLRLEFDNSDYVQSLMLKKSLPCPLPPVPAALLMQLFPFGVMLDRKMRVLRAGDKLLAAWGGPIHRVKVAPVSEILRLRKPKIPFTWDKVVCMQTMIFELELLRWRGKAAAGDRRGSQGARAILLKGPIYLLEKIDALIFLCSPIFNDLEELSQAGLYLADLNSHGLSKEMLLNGWQHLSRLELLFEKAESRSLSLEKSCRLRDQWKKKGDQLLYSMIPKSCALHLREGRDPMEACQAYECVTIMFCGVQLTDAGTRTGVMQTVAYINDVYSRIDRLLDSLEARVYKVETVGTVYMVVSGAPERRRHHAAAAASAALAVCTALPKLTIGIHSGPCVAGVLGLRLPRYCLVGDTVNTASRMQTTSEPGRIQISAETKAQLPPRFRIRRRGLIKVKGKGMMDTYWLEGEVEEDEQQEALQLFSALCGDN</sequence>
<evidence type="ECO:0000256" key="4">
    <source>
        <dbReference type="ARBA" id="ARBA00022741"/>
    </source>
</evidence>
<accession>A0A8S4G6Q3</accession>
<dbReference type="CDD" id="cd07302">
    <property type="entry name" value="CHD"/>
    <property type="match status" value="1"/>
</dbReference>
<dbReference type="GO" id="GO:0070482">
    <property type="term" value="P:response to oxygen levels"/>
    <property type="evidence" value="ECO:0007669"/>
    <property type="project" value="TreeGrafter"/>
</dbReference>
<comment type="subcellular location">
    <subcellularLocation>
        <location evidence="1">Cytoplasm</location>
    </subcellularLocation>
</comment>
<dbReference type="Gene3D" id="3.30.70.1230">
    <property type="entry name" value="Nucleotide cyclase"/>
    <property type="match status" value="1"/>
</dbReference>
<proteinExistence type="predicted"/>
<dbReference type="Pfam" id="PF07700">
    <property type="entry name" value="HNOB"/>
    <property type="match status" value="2"/>
</dbReference>
<dbReference type="Pfam" id="PF07701">
    <property type="entry name" value="HNOBA"/>
    <property type="match status" value="1"/>
</dbReference>
<feature type="region of interest" description="Disordered" evidence="8">
    <location>
        <begin position="170"/>
        <end position="225"/>
    </location>
</feature>
<dbReference type="Gene3D" id="6.10.250.780">
    <property type="match status" value="1"/>
</dbReference>
<keyword evidence="3" id="KW-0963">Cytoplasm</keyword>
<dbReference type="Gene3D" id="3.90.1520.10">
    <property type="entry name" value="H-NOX domain"/>
    <property type="match status" value="3"/>
</dbReference>
<reference evidence="10" key="1">
    <citation type="submission" date="2020-11" db="EMBL/GenBank/DDBJ databases">
        <authorList>
            <person name="Whiteford S."/>
        </authorList>
    </citation>
    <scope>NUCLEOTIDE SEQUENCE</scope>
</reference>
<evidence type="ECO:0000256" key="2">
    <source>
        <dbReference type="ARBA" id="ARBA00012202"/>
    </source>
</evidence>
<dbReference type="PANTHER" id="PTHR45655:SF5">
    <property type="entry name" value="SOLUBLE GUANYLATE CYCLASE 89DA-RELATED"/>
    <property type="match status" value="1"/>
</dbReference>
<keyword evidence="4" id="KW-0547">Nucleotide-binding</keyword>
<dbReference type="InterPro" id="IPR038158">
    <property type="entry name" value="H-NOX_domain_sf"/>
</dbReference>
<dbReference type="SUPFAM" id="SSF111126">
    <property type="entry name" value="Ligand-binding domain in the NO signalling and Golgi transport"/>
    <property type="match status" value="3"/>
</dbReference>
<evidence type="ECO:0000313" key="10">
    <source>
        <dbReference type="EMBL" id="CAG9135331.1"/>
    </source>
</evidence>
<evidence type="ECO:0000256" key="6">
    <source>
        <dbReference type="ARBA" id="ARBA00023239"/>
    </source>
</evidence>
<dbReference type="InterPro" id="IPR029787">
    <property type="entry name" value="Nucleotide_cyclase"/>
</dbReference>
<dbReference type="Gene3D" id="3.30.450.260">
    <property type="entry name" value="Haem NO binding associated domain"/>
    <property type="match status" value="1"/>
</dbReference>
<dbReference type="SMART" id="SM00044">
    <property type="entry name" value="CYCc"/>
    <property type="match status" value="1"/>
</dbReference>
<gene>
    <name evidence="10" type="ORF">PLXY2_LOCUS13599</name>
</gene>
<feature type="region of interest" description="Disordered" evidence="8">
    <location>
        <begin position="59"/>
        <end position="91"/>
    </location>
</feature>
<keyword evidence="6" id="KW-0456">Lyase</keyword>
<dbReference type="SUPFAM" id="SSF55073">
    <property type="entry name" value="Nucleotide cyclase"/>
    <property type="match status" value="1"/>
</dbReference>
<dbReference type="EMBL" id="CAJHNJ030000100">
    <property type="protein sequence ID" value="CAG9135331.1"/>
    <property type="molecule type" value="Genomic_DNA"/>
</dbReference>
<dbReference type="InterPro" id="IPR001054">
    <property type="entry name" value="A/G_cyclase"/>
</dbReference>
<dbReference type="GO" id="GO:0004383">
    <property type="term" value="F:guanylate cyclase activity"/>
    <property type="evidence" value="ECO:0007669"/>
    <property type="project" value="UniProtKB-EC"/>
</dbReference>
<dbReference type="InterPro" id="IPR042463">
    <property type="entry name" value="HNOB_dom_associated_sf"/>
</dbReference>
<evidence type="ECO:0000256" key="5">
    <source>
        <dbReference type="ARBA" id="ARBA00023134"/>
    </source>
</evidence>
<dbReference type="InterPro" id="IPR011644">
    <property type="entry name" value="Heme_NO-bd"/>
</dbReference>
<evidence type="ECO:0000256" key="3">
    <source>
        <dbReference type="ARBA" id="ARBA00022490"/>
    </source>
</evidence>
<dbReference type="GO" id="GO:0020037">
    <property type="term" value="F:heme binding"/>
    <property type="evidence" value="ECO:0007669"/>
    <property type="project" value="InterPro"/>
</dbReference>
<dbReference type="InterPro" id="IPR024096">
    <property type="entry name" value="NO_sig/Golgi_transp_ligand-bd"/>
</dbReference>
<keyword evidence="5" id="KW-0342">GTP-binding</keyword>
<keyword evidence="11" id="KW-1185">Reference proteome</keyword>
<evidence type="ECO:0000256" key="8">
    <source>
        <dbReference type="SAM" id="MobiDB-lite"/>
    </source>
</evidence>
<feature type="domain" description="Guanylate cyclase" evidence="9">
    <location>
        <begin position="690"/>
        <end position="808"/>
    </location>
</feature>
<dbReference type="Proteomes" id="UP000653454">
    <property type="component" value="Unassembled WGS sequence"/>
</dbReference>
<dbReference type="InterPro" id="IPR011645">
    <property type="entry name" value="HNOB_dom_associated"/>
</dbReference>
<evidence type="ECO:0000256" key="1">
    <source>
        <dbReference type="ARBA" id="ARBA00004496"/>
    </source>
</evidence>
<dbReference type="GO" id="GO:0019934">
    <property type="term" value="P:cGMP-mediated signaling"/>
    <property type="evidence" value="ECO:0007669"/>
    <property type="project" value="TreeGrafter"/>
</dbReference>
<dbReference type="EC" id="4.6.1.2" evidence="2"/>
<organism evidence="10 11">
    <name type="scientific">Plutella xylostella</name>
    <name type="common">Diamondback moth</name>
    <name type="synonym">Plutella maculipennis</name>
    <dbReference type="NCBI Taxonomy" id="51655"/>
    <lineage>
        <taxon>Eukaryota</taxon>
        <taxon>Metazoa</taxon>
        <taxon>Ecdysozoa</taxon>
        <taxon>Arthropoda</taxon>
        <taxon>Hexapoda</taxon>
        <taxon>Insecta</taxon>
        <taxon>Pterygota</taxon>
        <taxon>Neoptera</taxon>
        <taxon>Endopterygota</taxon>
        <taxon>Lepidoptera</taxon>
        <taxon>Glossata</taxon>
        <taxon>Ditrysia</taxon>
        <taxon>Yponomeutoidea</taxon>
        <taxon>Plutellidae</taxon>
        <taxon>Plutella</taxon>
    </lineage>
</organism>
<name>A0A8S4G6Q3_PLUXY</name>
<dbReference type="GO" id="GO:0005525">
    <property type="term" value="F:GTP binding"/>
    <property type="evidence" value="ECO:0007669"/>
    <property type="project" value="UniProtKB-KW"/>
</dbReference>
<feature type="compositionally biased region" description="Low complexity" evidence="8">
    <location>
        <begin position="59"/>
        <end position="71"/>
    </location>
</feature>
<dbReference type="PROSITE" id="PS50125">
    <property type="entry name" value="GUANYLATE_CYCLASE_2"/>
    <property type="match status" value="1"/>
</dbReference>